<evidence type="ECO:0000313" key="6">
    <source>
        <dbReference type="Proteomes" id="UP000028924"/>
    </source>
</evidence>
<dbReference type="InterPro" id="IPR008979">
    <property type="entry name" value="Galactose-bd-like_sf"/>
</dbReference>
<reference evidence="5" key="5">
    <citation type="submission" date="2018-11" db="EMBL/GenBank/DDBJ databases">
        <title>Characterization of plant carbon substrate utilization by Auxenochlorella protothecoides.</title>
        <authorList>
            <person name="Vogler B.W."/>
            <person name="Starkenburg S.R."/>
            <person name="Sudasinghe N."/>
            <person name="Schambach J.Y."/>
            <person name="Rollin J.A."/>
            <person name="Pattathil S."/>
            <person name="Barry A.N."/>
        </authorList>
    </citation>
    <scope>NUCLEOTIDE SEQUENCE [LARGE SCALE GENOMIC DNA]</scope>
    <source>
        <strain evidence="5">UTEX 25</strain>
    </source>
</reference>
<keyword evidence="6" id="KW-1185">Reference proteome</keyword>
<dbReference type="PANTHER" id="PTHR12175:SF5">
    <property type="entry name" value="OS03G0795500 PROTEIN"/>
    <property type="match status" value="1"/>
</dbReference>
<sequence length="168" mass="18089">MVDLLDQISWGTLECLNEKPDHPIGNALKQGFREDGGLYLESDTDEQLLIHIPFSSAVKINSVIIQSKSKPEQAPRSVKLFVNRPTIGFSEAADTAGQADVELTPAQAAGEPIPLKLVKFQRVSVLTIFVADNVGDTESTVIEKLAILGSAGDSFNVAEIKDVSKEQG</sequence>
<name>A0A087SSX2_AUXPR</name>
<proteinExistence type="inferred from homology"/>
<dbReference type="InterPro" id="IPR010400">
    <property type="entry name" value="PITH_dom"/>
</dbReference>
<reference evidence="5" key="4">
    <citation type="submission" date="2018-10" db="EMBL/GenBank/DDBJ databases">
        <authorList>
            <person name="Hovde B."/>
            <person name="Zhang X."/>
        </authorList>
    </citation>
    <scope>NUCLEOTIDE SEQUENCE [LARGE SCALE GENOMIC DNA]</scope>
    <source>
        <strain evidence="5">UTEX 25</strain>
    </source>
</reference>
<dbReference type="AlphaFoldDB" id="A0A087SSX2"/>
<evidence type="ECO:0000259" key="2">
    <source>
        <dbReference type="PROSITE" id="PS51532"/>
    </source>
</evidence>
<evidence type="ECO:0000313" key="5">
    <source>
        <dbReference type="EMBL" id="RMZ53689.1"/>
    </source>
</evidence>
<dbReference type="PROSITE" id="PS51532">
    <property type="entry name" value="PITH"/>
    <property type="match status" value="1"/>
</dbReference>
<dbReference type="Proteomes" id="UP000028924">
    <property type="component" value="Unassembled WGS sequence"/>
</dbReference>
<dbReference type="SUPFAM" id="SSF49785">
    <property type="entry name" value="Galactose-binding domain-like"/>
    <property type="match status" value="1"/>
</dbReference>
<reference evidence="3" key="2">
    <citation type="submission" date="2015-08" db="EMBL/GenBank/DDBJ databases">
        <authorList>
            <person name="Babu N.S."/>
            <person name="Beckwith C.J."/>
            <person name="Beseler K.G."/>
            <person name="Brison A."/>
            <person name="Carone J.V."/>
            <person name="Caskin T.P."/>
            <person name="Diamond M."/>
            <person name="Durham M.E."/>
            <person name="Foxe J.M."/>
            <person name="Go M."/>
            <person name="Henderson B.A."/>
            <person name="Jones I.B."/>
            <person name="McGettigan J.A."/>
            <person name="Micheletti S.J."/>
            <person name="Nasrallah M.E."/>
            <person name="Ortiz D."/>
            <person name="Piller C.R."/>
            <person name="Privatt S.R."/>
            <person name="Schneider S.L."/>
            <person name="Sharp S."/>
            <person name="Smith T.C."/>
            <person name="Stanton J.D."/>
            <person name="Ullery H.E."/>
            <person name="Wilson R.J."/>
            <person name="Serrano M.G."/>
            <person name="Buck G."/>
            <person name="Lee V."/>
            <person name="Wang Y."/>
            <person name="Carvalho R."/>
            <person name="Voegtly L."/>
            <person name="Shi R."/>
            <person name="Duckworth R."/>
            <person name="Johnson A."/>
            <person name="Loviza R."/>
            <person name="Walstead R."/>
            <person name="Shah Z."/>
            <person name="Kiflezghi M."/>
            <person name="Wade K."/>
            <person name="Ball S.L."/>
            <person name="Bradley K.W."/>
            <person name="Asai D.J."/>
            <person name="Bowman C.A."/>
            <person name="Russell D.A."/>
            <person name="Pope W.H."/>
            <person name="Jacobs-Sera D."/>
            <person name="Hendrix R.W."/>
            <person name="Hatfull G.F."/>
        </authorList>
    </citation>
    <scope>NUCLEOTIDE SEQUENCE</scope>
</reference>
<organism evidence="4 6">
    <name type="scientific">Auxenochlorella protothecoides</name>
    <name type="common">Green microalga</name>
    <name type="synonym">Chlorella protothecoides</name>
    <dbReference type="NCBI Taxonomy" id="3075"/>
    <lineage>
        <taxon>Eukaryota</taxon>
        <taxon>Viridiplantae</taxon>
        <taxon>Chlorophyta</taxon>
        <taxon>core chlorophytes</taxon>
        <taxon>Trebouxiophyceae</taxon>
        <taxon>Chlorellales</taxon>
        <taxon>Chlorellaceae</taxon>
        <taxon>Auxenochlorella</taxon>
    </lineage>
</organism>
<evidence type="ECO:0000313" key="7">
    <source>
        <dbReference type="Proteomes" id="UP000279271"/>
    </source>
</evidence>
<comment type="similarity">
    <text evidence="1">Belongs to the PITHD1 family.</text>
</comment>
<protein>
    <submittedName>
        <fullName evidence="4">PITH domain-containing protein</fullName>
    </submittedName>
</protein>
<evidence type="ECO:0000313" key="3">
    <source>
        <dbReference type="EMBL" id="JAT71109.1"/>
    </source>
</evidence>
<dbReference type="InterPro" id="IPR045099">
    <property type="entry name" value="PITH1-like"/>
</dbReference>
<accession>A0A087SSX2</accession>
<dbReference type="Gene3D" id="2.60.120.470">
    <property type="entry name" value="PITH domain"/>
    <property type="match status" value="1"/>
</dbReference>
<dbReference type="OrthoDB" id="2635at2759"/>
<dbReference type="EMBL" id="GDKF01007513">
    <property type="protein sequence ID" value="JAT71109.1"/>
    <property type="molecule type" value="Transcribed_RNA"/>
</dbReference>
<dbReference type="EMBL" id="QOKY01000196">
    <property type="protein sequence ID" value="RMZ53689.1"/>
    <property type="molecule type" value="Genomic_DNA"/>
</dbReference>
<dbReference type="KEGG" id="apro:F751_4301"/>
<evidence type="ECO:0000256" key="1">
    <source>
        <dbReference type="ARBA" id="ARBA00025788"/>
    </source>
</evidence>
<dbReference type="eggNOG" id="KOG0908">
    <property type="taxonomic scope" value="Eukaryota"/>
</dbReference>
<dbReference type="GeneID" id="23615692"/>
<feature type="domain" description="PITH" evidence="2">
    <location>
        <begin position="1"/>
        <end position="167"/>
    </location>
</feature>
<dbReference type="Proteomes" id="UP000279271">
    <property type="component" value="Unassembled WGS sequence"/>
</dbReference>
<dbReference type="EMBL" id="KL662183">
    <property type="protein sequence ID" value="KFM28826.1"/>
    <property type="molecule type" value="Genomic_DNA"/>
</dbReference>
<dbReference type="InterPro" id="IPR037047">
    <property type="entry name" value="PITH_dom_sf"/>
</dbReference>
<dbReference type="Pfam" id="PF06201">
    <property type="entry name" value="PITH"/>
    <property type="match status" value="1"/>
</dbReference>
<dbReference type="GO" id="GO:0005737">
    <property type="term" value="C:cytoplasm"/>
    <property type="evidence" value="ECO:0007669"/>
    <property type="project" value="UniProtKB-ARBA"/>
</dbReference>
<dbReference type="RefSeq" id="XP_011401875.1">
    <property type="nucleotide sequence ID" value="XM_011403573.1"/>
</dbReference>
<reference evidence="7" key="3">
    <citation type="journal article" date="2018" name="Algal Res.">
        <title>Characterization of plant carbon substrate utilization by Auxenochlorella protothecoides.</title>
        <authorList>
            <person name="Vogler B.W."/>
            <person name="Starkenburg S.R."/>
            <person name="Sudasinghe N."/>
            <person name="Schambach J.Y."/>
            <person name="Rollin J.A."/>
            <person name="Pattathil S."/>
            <person name="Barry A.N."/>
        </authorList>
    </citation>
    <scope>NUCLEOTIDE SEQUENCE [LARGE SCALE GENOMIC DNA]</scope>
    <source>
        <strain evidence="7">UTEX 25</strain>
    </source>
</reference>
<reference evidence="4 6" key="1">
    <citation type="journal article" date="2014" name="BMC Genomics">
        <title>Oil accumulation mechanisms of the oleaginous microalga Chlorella protothecoides revealed through its genome, transcriptomes, and proteomes.</title>
        <authorList>
            <person name="Gao C."/>
            <person name="Wang Y."/>
            <person name="Shen Y."/>
            <person name="Yan D."/>
            <person name="He X."/>
            <person name="Dai J."/>
            <person name="Wu Q."/>
        </authorList>
    </citation>
    <scope>NUCLEOTIDE SEQUENCE [LARGE SCALE GENOMIC DNA]</scope>
    <source>
        <strain evidence="4 6">0710</strain>
    </source>
</reference>
<gene>
    <name evidence="5" type="ORF">APUTEX25_003223</name>
    <name evidence="4" type="ORF">F751_4301</name>
    <name evidence="3" type="ORF">g.1806</name>
</gene>
<dbReference type="STRING" id="3075.A0A087SSX2"/>
<dbReference type="PANTHER" id="PTHR12175">
    <property type="entry name" value="AD039 HT014 THIOREDOXIN FAMILY TRP26"/>
    <property type="match status" value="1"/>
</dbReference>
<evidence type="ECO:0000313" key="4">
    <source>
        <dbReference type="EMBL" id="KFM28826.1"/>
    </source>
</evidence>